<keyword evidence="10 17" id="KW-0653">Protein transport</keyword>
<evidence type="ECO:0000256" key="5">
    <source>
        <dbReference type="ARBA" id="ARBA00022723"/>
    </source>
</evidence>
<evidence type="ECO:0000313" key="23">
    <source>
        <dbReference type="Proteomes" id="UP000595140"/>
    </source>
</evidence>
<dbReference type="Pfam" id="PF07516">
    <property type="entry name" value="SecA_SW"/>
    <property type="match status" value="1"/>
</dbReference>
<evidence type="ECO:0000256" key="6">
    <source>
        <dbReference type="ARBA" id="ARBA00022741"/>
    </source>
</evidence>
<evidence type="ECO:0000256" key="7">
    <source>
        <dbReference type="ARBA" id="ARBA00022771"/>
    </source>
</evidence>
<dbReference type="Gene3D" id="3.40.50.300">
    <property type="entry name" value="P-loop containing nucleotide triphosphate hydrolases"/>
    <property type="match status" value="2"/>
</dbReference>
<feature type="domain" description="Helicase ATP-binding" evidence="20">
    <location>
        <begin position="988"/>
        <end position="1151"/>
    </location>
</feature>
<dbReference type="PROSITE" id="PS50082">
    <property type="entry name" value="WD_REPEATS_2"/>
    <property type="match status" value="1"/>
</dbReference>
<evidence type="ECO:0000256" key="2">
    <source>
        <dbReference type="ARBA" id="ARBA00004229"/>
    </source>
</evidence>
<protein>
    <recommendedName>
        <fullName evidence="17">Protein translocase subunit SecA</fullName>
    </recommendedName>
</protein>
<feature type="domain" description="Protein kinase" evidence="18">
    <location>
        <begin position="127"/>
        <end position="449"/>
    </location>
</feature>
<dbReference type="GO" id="GO:0009941">
    <property type="term" value="C:chloroplast envelope"/>
    <property type="evidence" value="ECO:0007669"/>
    <property type="project" value="TreeGrafter"/>
</dbReference>
<evidence type="ECO:0000256" key="17">
    <source>
        <dbReference type="RuleBase" id="RU003874"/>
    </source>
</evidence>
<feature type="domain" description="SecA family profile" evidence="21">
    <location>
        <begin position="902"/>
        <end position="1607"/>
    </location>
</feature>
<keyword evidence="11" id="KW-1278">Translocase</keyword>
<dbReference type="PROSITE" id="PS51196">
    <property type="entry name" value="SECA_MOTOR_DEAD"/>
    <property type="match status" value="1"/>
</dbReference>
<evidence type="ECO:0000259" key="18">
    <source>
        <dbReference type="PROSITE" id="PS50011"/>
    </source>
</evidence>
<dbReference type="PROSITE" id="PS50294">
    <property type="entry name" value="WD_REPEATS_REGION"/>
    <property type="match status" value="1"/>
</dbReference>
<evidence type="ECO:0000259" key="19">
    <source>
        <dbReference type="PROSITE" id="PS50089"/>
    </source>
</evidence>
<evidence type="ECO:0000259" key="20">
    <source>
        <dbReference type="PROSITE" id="PS51192"/>
    </source>
</evidence>
<proteinExistence type="inferred from homology"/>
<dbReference type="SUPFAM" id="SSF50978">
    <property type="entry name" value="WD40 repeat-like"/>
    <property type="match status" value="1"/>
</dbReference>
<dbReference type="HAMAP" id="MF_01382">
    <property type="entry name" value="SecA"/>
    <property type="match status" value="1"/>
</dbReference>
<dbReference type="InterPro" id="IPR011115">
    <property type="entry name" value="SecA_DEAD"/>
</dbReference>
<comment type="similarity">
    <text evidence="3 17">Belongs to the SecA family.</text>
</comment>
<dbReference type="Pfam" id="PF01043">
    <property type="entry name" value="SecA_PP_bind"/>
    <property type="match status" value="1"/>
</dbReference>
<keyword evidence="12 17" id="KW-0811">Translocation</keyword>
<dbReference type="GO" id="GO:0008270">
    <property type="term" value="F:zinc ion binding"/>
    <property type="evidence" value="ECO:0007669"/>
    <property type="project" value="UniProtKB-KW"/>
</dbReference>
<dbReference type="GO" id="GO:0016020">
    <property type="term" value="C:membrane"/>
    <property type="evidence" value="ECO:0007669"/>
    <property type="project" value="UniProtKB-SubCell"/>
</dbReference>
<keyword evidence="5" id="KW-0479">Metal-binding</keyword>
<evidence type="ECO:0000313" key="22">
    <source>
        <dbReference type="EMBL" id="VFR00261.1"/>
    </source>
</evidence>
<dbReference type="InterPro" id="IPR014018">
    <property type="entry name" value="SecA_motor_DEAD"/>
</dbReference>
<dbReference type="FunFam" id="3.40.50.300:FF:000334">
    <property type="entry name" value="Protein translocase subunit SecA"/>
    <property type="match status" value="1"/>
</dbReference>
<dbReference type="SUPFAM" id="SSF57850">
    <property type="entry name" value="RING/U-box"/>
    <property type="match status" value="1"/>
</dbReference>
<dbReference type="PROSITE" id="PS01312">
    <property type="entry name" value="SECA"/>
    <property type="match status" value="1"/>
</dbReference>
<evidence type="ECO:0000256" key="9">
    <source>
        <dbReference type="ARBA" id="ARBA00022840"/>
    </source>
</evidence>
<dbReference type="PANTHER" id="PTHR30612:SF11">
    <property type="entry name" value="PROTEIN TRANSLOCASE SUBUNIT SECA2, CHLOROPLASTIC"/>
    <property type="match status" value="1"/>
</dbReference>
<feature type="domain" description="RING-type" evidence="19">
    <location>
        <begin position="9"/>
        <end position="54"/>
    </location>
</feature>
<dbReference type="Pfam" id="PF13445">
    <property type="entry name" value="zf-RING_UBOX"/>
    <property type="match status" value="1"/>
</dbReference>
<dbReference type="Gene3D" id="3.30.40.10">
    <property type="entry name" value="Zinc/RING finger domain, C3HC4 (zinc finger)"/>
    <property type="match status" value="1"/>
</dbReference>
<keyword evidence="9 17" id="KW-0067">ATP-binding</keyword>
<evidence type="ECO:0000256" key="11">
    <source>
        <dbReference type="ARBA" id="ARBA00022967"/>
    </source>
</evidence>
<dbReference type="CDD" id="cd17928">
    <property type="entry name" value="DEXDc_SecA"/>
    <property type="match status" value="1"/>
</dbReference>
<dbReference type="Proteomes" id="UP000595140">
    <property type="component" value="Unassembled WGS sequence"/>
</dbReference>
<dbReference type="EMBL" id="OOIL02006685">
    <property type="protein sequence ID" value="VFR00261.1"/>
    <property type="molecule type" value="Genomic_DNA"/>
</dbReference>
<reference evidence="22 23" key="1">
    <citation type="submission" date="2018-04" db="EMBL/GenBank/DDBJ databases">
        <authorList>
            <person name="Vogel A."/>
        </authorList>
    </citation>
    <scope>NUCLEOTIDE SEQUENCE [LARGE SCALE GENOMIC DNA]</scope>
</reference>
<evidence type="ECO:0000256" key="1">
    <source>
        <dbReference type="ARBA" id="ARBA00004170"/>
    </source>
</evidence>
<dbReference type="InterPro" id="IPR013083">
    <property type="entry name" value="Znf_RING/FYVE/PHD"/>
</dbReference>
<dbReference type="InterPro" id="IPR001841">
    <property type="entry name" value="Znf_RING"/>
</dbReference>
<keyword evidence="8" id="KW-0862">Zinc</keyword>
<dbReference type="Gene3D" id="1.10.3060.10">
    <property type="entry name" value="Helical scaffold and wing domains of SecA"/>
    <property type="match status" value="2"/>
</dbReference>
<dbReference type="InterPro" id="IPR015943">
    <property type="entry name" value="WD40/YVTN_repeat-like_dom_sf"/>
</dbReference>
<keyword evidence="4 17" id="KW-0813">Transport</keyword>
<dbReference type="CDD" id="cd18803">
    <property type="entry name" value="SF2_C_secA"/>
    <property type="match status" value="1"/>
</dbReference>
<name>A0A484NGK8_9ASTE</name>
<dbReference type="NCBIfam" id="TIGR00963">
    <property type="entry name" value="secA"/>
    <property type="match status" value="1"/>
</dbReference>
<dbReference type="PRINTS" id="PR00906">
    <property type="entry name" value="SECA"/>
</dbReference>
<accession>A0A484NGK8</accession>
<dbReference type="PROSITE" id="PS00518">
    <property type="entry name" value="ZF_RING_1"/>
    <property type="match status" value="1"/>
</dbReference>
<dbReference type="InterPro" id="IPR020937">
    <property type="entry name" value="SecA_CS"/>
</dbReference>
<comment type="catalytic activity">
    <reaction evidence="14">
        <text>ATP + H2O + chloroplast-proteinSide 1 = ADP + phosphate + chloroplast-proteinSide 2.</text>
        <dbReference type="EC" id="7.4.2.4"/>
    </reaction>
</comment>
<dbReference type="Pfam" id="PF00400">
    <property type="entry name" value="WD40"/>
    <property type="match status" value="4"/>
</dbReference>
<evidence type="ECO:0000256" key="4">
    <source>
        <dbReference type="ARBA" id="ARBA00022448"/>
    </source>
</evidence>
<sequence>MELQELPECPVCLQPYGSTSTIPRVLACGHSVCEACIGRLPTAFPDTIRCPVCTQLVKLPKLLSSLPKNIDLLRYSLPQNNDPMSQPKTLNSLQEPENDSFVFLPALWSREFYLHWKPWVLPENSVSTKPQKSGSKSYGNLAEEVEVCLVKVGIFIHKAESYSKLIKYSYEVRVLRALYEMIDMERNELDVILKAISRHHGRCKVYGFWYCEDDNFVYLVCKSFGRNVSMLADVVSRNNGSMRSWAMAGLDICEAVHNLHLQGLSFGCLGASCFGMDEFGHACVDLCETLVAVRRVGNMIVRRDGTCNQNLVVGLESEKMAECWFVSPEAMFGLLKIEGVQVGCVFSEYDVGFAADVWSLASLLLWVIIGKPFAQEMLVYLQYFIEHVENHSDLFGWYTGWMKRIICLFECKLKPDFISLRNILCKCLDFNPENRPPVIELWTSLREVIVKPDIGVSTNLKPVTKQTIPLCFLFGELSLSTWKGNKQSMGGNQNIDVEEVEISKIGKDVIEGIPDGQIKCINLIEHRDCITCLAIGGGFLFSSSFDKVVNVWSLQNYTHVHAFKGHEQRVSAVTFVDDEQPLCISGDNGGVICIWAARAPLAQEPIKKLYEQKDWRYSGIHALAVSRSKHLYTGSGDKSIKAWSLQAVYCYPFVLVTFRDYTLSCTMTGHKSVVSSLVVCNEVLYSGSWDGTVRLWCISDHSLLAVLGENMPSNLTSVTSLAADEHSLVVAHQNGIVTIWYDDTVLKSTQAHNGAVFSACKKGRWIFTGGWDKSVNVQELCGEGTQTEPTVFGSIPCDSVVTALLYWQGKLFIGQANGVIKAWPVQTMAALAAATSSALPHKQPRLRRNHTPRATTLPFTERIDFPQLAFPPLSNCRRLCRRRSVHSHFPVVASLKENIDGLVKNWSSFTSLNHWIVRDYGRLVRYVNALEPQIQELSDEQLSAKTVEFRKRLREGESLSHIQAEAFAVVREAAKRKLGMRHFDVQIIGGAVLHDGAIAEMKTGEGKTLVSTLAAYLNALTGEGVHVVTVNDYLAQRDAEWMGRVHRFLGLSVGLIRKGMSSEERRLNYGCDVTYTNNSELGFDYLRDNLANNHEQLVMRWPKPFHFAIVDEVDSVLIDEGRNPLLISGEASEDAARYPVAARVADLLMSGLHYNIELKDNSVELTEEGIVLAEMALETNDLWDENDPWARFVINALKAKEFYKRDVQYIVRNGKALIINELTGRVEEKRRWSDGIHQSVEAKEGLRIQADSVVVAQITYQSLFKLYPKLSGMTGTAKTEEKEFMKMFEIPVIEVPTNLPNIRKDLTTQAFATARGKWENVREEIEYMFRLGRPVLVGSTSVENSEYLSTLLKKRKIPHNVLNALPKYAAREAEIVAQAGRKNAITISTNMAGRGTDIILGGNPKMLAKEILENSLVSSLTQYTPQTDIDDGGINLQKVLSRIKVGPSSLALLAKTALLAKYVCKNEGKKWSYEEAKSMISESIEMSQSIGLGELLKLSGDQSEMYPLGPSMALTYLSILKDCESHCLNEGLEVKRLGGLHVIGTSLHESRRIDNQLRGRAGRQGDPGSTRFMVSLQDEMFQKFNLDTEWAVKLISRITNDEDIPIEADAIVKQLLGLQINAEKYFFGIRKSLVEFDEVLEVQRKHVYNLRQLILTGGFESCSQNILQYMQAVVDELVFNCVDPQQHPSKWFLGKLLTDFKGLAEKILNDSFLRVTEEALLDSLLQIGEMDNVTIDNFCLPNLPATPIPFRGIRGKNASLKRWLSICIDDSIKDGKYRVTVNYLRKYLGDFLIASYLNVIQESGYDALYSKEIERAVLLKTIDCFWRDHLVNMNRLSSSVNVRTFGHRNPLEEYKIDGCRFFISMLNATRRLTVESLLRYWASPMESQELYV</sequence>
<dbReference type="Gene3D" id="2.130.10.10">
    <property type="entry name" value="YVTN repeat-like/Quinoprotein amine dehydrogenase"/>
    <property type="match status" value="2"/>
</dbReference>
<keyword evidence="23" id="KW-1185">Reference proteome</keyword>
<dbReference type="PROSITE" id="PS51192">
    <property type="entry name" value="HELICASE_ATP_BIND_1"/>
    <property type="match status" value="1"/>
</dbReference>
<dbReference type="InterPro" id="IPR000185">
    <property type="entry name" value="SecA"/>
</dbReference>
<keyword evidence="7 15" id="KW-0863">Zinc-finger</keyword>
<dbReference type="GO" id="GO:0004672">
    <property type="term" value="F:protein kinase activity"/>
    <property type="evidence" value="ECO:0007669"/>
    <property type="project" value="InterPro"/>
</dbReference>
<dbReference type="Pfam" id="PF07517">
    <property type="entry name" value="SecA_DEAD"/>
    <property type="match status" value="1"/>
</dbReference>
<dbReference type="SUPFAM" id="SSF81767">
    <property type="entry name" value="Pre-protein crosslinking domain of SecA"/>
    <property type="match status" value="1"/>
</dbReference>
<evidence type="ECO:0000256" key="8">
    <source>
        <dbReference type="ARBA" id="ARBA00022833"/>
    </source>
</evidence>
<dbReference type="SUPFAM" id="SSF56112">
    <property type="entry name" value="Protein kinase-like (PK-like)"/>
    <property type="match status" value="1"/>
</dbReference>
<dbReference type="SMART" id="SM00184">
    <property type="entry name" value="RING"/>
    <property type="match status" value="1"/>
</dbReference>
<dbReference type="InterPro" id="IPR011116">
    <property type="entry name" value="SecA_Wing/Scaffold"/>
</dbReference>
<evidence type="ECO:0000256" key="15">
    <source>
        <dbReference type="PROSITE-ProRule" id="PRU00175"/>
    </source>
</evidence>
<dbReference type="Pfam" id="PF21090">
    <property type="entry name" value="P-loop_SecA"/>
    <property type="match status" value="1"/>
</dbReference>
<feature type="repeat" description="WD" evidence="16">
    <location>
        <begin position="667"/>
        <end position="706"/>
    </location>
</feature>
<dbReference type="InterPro" id="IPR044722">
    <property type="entry name" value="SecA_SF2_C"/>
</dbReference>
<dbReference type="CDD" id="cd16587">
    <property type="entry name" value="RING-HC_TRIM32_C-VII"/>
    <property type="match status" value="1"/>
</dbReference>
<dbReference type="FunFam" id="3.90.1440.10:FF:000003">
    <property type="entry name" value="Preprotein translocase SecA subunit"/>
    <property type="match status" value="1"/>
</dbReference>
<dbReference type="SMART" id="SM00958">
    <property type="entry name" value="SecA_PP_bind"/>
    <property type="match status" value="1"/>
</dbReference>
<evidence type="ECO:0000259" key="21">
    <source>
        <dbReference type="PROSITE" id="PS51196"/>
    </source>
</evidence>
<dbReference type="OrthoDB" id="27934at2759"/>
<dbReference type="SUPFAM" id="SSF52540">
    <property type="entry name" value="P-loop containing nucleoside triphosphate hydrolases"/>
    <property type="match status" value="2"/>
</dbReference>
<evidence type="ECO:0000256" key="3">
    <source>
        <dbReference type="ARBA" id="ARBA00007650"/>
    </source>
</evidence>
<dbReference type="InterPro" id="IPR036670">
    <property type="entry name" value="SecA_X-link_sf"/>
</dbReference>
<comment type="subcellular location">
    <subcellularLocation>
        <location evidence="1">Membrane</location>
        <topology evidence="1">Peripheral membrane protein</topology>
    </subcellularLocation>
    <subcellularLocation>
        <location evidence="2">Plastid</location>
        <location evidence="2">Chloroplast</location>
    </subcellularLocation>
</comment>
<keyword evidence="16" id="KW-0853">WD repeat</keyword>
<evidence type="ECO:0000256" key="16">
    <source>
        <dbReference type="PROSITE-ProRule" id="PRU00221"/>
    </source>
</evidence>
<evidence type="ECO:0000256" key="10">
    <source>
        <dbReference type="ARBA" id="ARBA00022927"/>
    </source>
</evidence>
<dbReference type="InterPro" id="IPR036266">
    <property type="entry name" value="SecA_Wing/Scaffold_sf"/>
</dbReference>
<evidence type="ECO:0000256" key="14">
    <source>
        <dbReference type="ARBA" id="ARBA00034043"/>
    </source>
</evidence>
<dbReference type="Gene3D" id="3.90.1440.10">
    <property type="entry name" value="SecA, preprotein cross-linking domain"/>
    <property type="match status" value="1"/>
</dbReference>
<dbReference type="InterPro" id="IPR017907">
    <property type="entry name" value="Znf_RING_CS"/>
</dbReference>
<dbReference type="InterPro" id="IPR027370">
    <property type="entry name" value="Znf-RING_euk"/>
</dbReference>
<dbReference type="InterPro" id="IPR014001">
    <property type="entry name" value="Helicase_ATP-bd"/>
</dbReference>
<evidence type="ECO:0000256" key="13">
    <source>
        <dbReference type="ARBA" id="ARBA00023136"/>
    </source>
</evidence>
<dbReference type="InterPro" id="IPR011009">
    <property type="entry name" value="Kinase-like_dom_sf"/>
</dbReference>
<dbReference type="FunFam" id="1.10.3060.10:FF:000005">
    <property type="entry name" value="Protein translocase subunit SecA"/>
    <property type="match status" value="1"/>
</dbReference>
<organism evidence="22 23">
    <name type="scientific">Cuscuta campestris</name>
    <dbReference type="NCBI Taxonomy" id="132261"/>
    <lineage>
        <taxon>Eukaryota</taxon>
        <taxon>Viridiplantae</taxon>
        <taxon>Streptophyta</taxon>
        <taxon>Embryophyta</taxon>
        <taxon>Tracheophyta</taxon>
        <taxon>Spermatophyta</taxon>
        <taxon>Magnoliopsida</taxon>
        <taxon>eudicotyledons</taxon>
        <taxon>Gunneridae</taxon>
        <taxon>Pentapetalae</taxon>
        <taxon>asterids</taxon>
        <taxon>lamiids</taxon>
        <taxon>Solanales</taxon>
        <taxon>Convolvulaceae</taxon>
        <taxon>Cuscuteae</taxon>
        <taxon>Cuscuta</taxon>
        <taxon>Cuscuta subgen. Grammica</taxon>
        <taxon>Cuscuta sect. Cleistogrammica</taxon>
    </lineage>
</organism>
<dbReference type="Gene3D" id="1.10.510.10">
    <property type="entry name" value="Transferase(Phosphotransferase) domain 1"/>
    <property type="match status" value="1"/>
</dbReference>
<dbReference type="PROSITE" id="PS50089">
    <property type="entry name" value="ZF_RING_2"/>
    <property type="match status" value="1"/>
</dbReference>
<dbReference type="InterPro" id="IPR000719">
    <property type="entry name" value="Prot_kinase_dom"/>
</dbReference>
<gene>
    <name evidence="22" type="ORF">CCAM_LOCUS42036</name>
</gene>
<keyword evidence="6 17" id="KW-0547">Nucleotide-binding</keyword>
<dbReference type="SMART" id="SM00957">
    <property type="entry name" value="SecA_DEAD"/>
    <property type="match status" value="1"/>
</dbReference>
<dbReference type="PANTHER" id="PTHR30612">
    <property type="entry name" value="SECA INNER MEMBRANE COMPONENT OF SEC PROTEIN SECRETION SYSTEM"/>
    <property type="match status" value="1"/>
</dbReference>
<dbReference type="SMART" id="SM00320">
    <property type="entry name" value="WD40"/>
    <property type="match status" value="6"/>
</dbReference>
<evidence type="ECO:0000256" key="12">
    <source>
        <dbReference type="ARBA" id="ARBA00023010"/>
    </source>
</evidence>
<dbReference type="GO" id="GO:0005524">
    <property type="term" value="F:ATP binding"/>
    <property type="evidence" value="ECO:0007669"/>
    <property type="project" value="UniProtKB-KW"/>
</dbReference>
<dbReference type="GO" id="GO:0006605">
    <property type="term" value="P:protein targeting"/>
    <property type="evidence" value="ECO:0007669"/>
    <property type="project" value="InterPro"/>
</dbReference>
<dbReference type="InterPro" id="IPR036322">
    <property type="entry name" value="WD40_repeat_dom_sf"/>
</dbReference>
<dbReference type="PROSITE" id="PS50011">
    <property type="entry name" value="PROTEIN_KINASE_DOM"/>
    <property type="match status" value="1"/>
</dbReference>
<dbReference type="InterPro" id="IPR027417">
    <property type="entry name" value="P-loop_NTPase"/>
</dbReference>
<dbReference type="SUPFAM" id="SSF81886">
    <property type="entry name" value="Helical scaffold and wing domains of SecA"/>
    <property type="match status" value="2"/>
</dbReference>
<dbReference type="InterPro" id="IPR001680">
    <property type="entry name" value="WD40_rpt"/>
</dbReference>
<keyword evidence="13" id="KW-0472">Membrane</keyword>
<dbReference type="GO" id="GO:0006886">
    <property type="term" value="P:intracellular protein transport"/>
    <property type="evidence" value="ECO:0007669"/>
    <property type="project" value="InterPro"/>
</dbReference>
<dbReference type="GO" id="GO:0016464">
    <property type="term" value="F:chloroplast protein-transporting ATPase activity"/>
    <property type="evidence" value="ECO:0007669"/>
    <property type="project" value="UniProtKB-EC"/>
</dbReference>
<dbReference type="InterPro" id="IPR011130">
    <property type="entry name" value="SecA_preprotein_X-link_dom"/>
</dbReference>
<dbReference type="GO" id="GO:0017038">
    <property type="term" value="P:protein import"/>
    <property type="evidence" value="ECO:0007669"/>
    <property type="project" value="InterPro"/>
</dbReference>